<evidence type="ECO:0000313" key="2">
    <source>
        <dbReference type="Proteomes" id="UP000326202"/>
    </source>
</evidence>
<dbReference type="AlphaFoldDB" id="A0A5J6MJN0"/>
<dbReference type="InterPro" id="IPR036102">
    <property type="entry name" value="OsmC/Ohrsf"/>
</dbReference>
<name>A0A5J6MJN0_9PROT</name>
<dbReference type="KEGG" id="htq:FRZ44_29810"/>
<reference evidence="1 2" key="1">
    <citation type="submission" date="2019-08" db="EMBL/GenBank/DDBJ databases">
        <title>Hyperibacter terrae gen. nov., sp. nov. and Hyperibacter viscosus sp. nov., two new members in the family Rhodospirillaceae isolated from the rhizosphere of Hypericum perforatum.</title>
        <authorList>
            <person name="Noviana Z."/>
        </authorList>
    </citation>
    <scope>NUCLEOTIDE SEQUENCE [LARGE SCALE GENOMIC DNA]</scope>
    <source>
        <strain evidence="1 2">R5913</strain>
    </source>
</reference>
<dbReference type="PANTHER" id="PTHR35368">
    <property type="entry name" value="HYDROPEROXIDE REDUCTASE"/>
    <property type="match status" value="1"/>
</dbReference>
<protein>
    <recommendedName>
        <fullName evidence="3">Osmotically inducible protein OsmC</fullName>
    </recommendedName>
</protein>
<keyword evidence="2" id="KW-1185">Reference proteome</keyword>
<dbReference type="Gene3D" id="3.30.300.20">
    <property type="match status" value="1"/>
</dbReference>
<gene>
    <name evidence="1" type="ORF">FRZ44_29810</name>
</gene>
<proteinExistence type="predicted"/>
<dbReference type="InterPro" id="IPR003718">
    <property type="entry name" value="OsmC/Ohr_fam"/>
</dbReference>
<organism evidence="1 2">
    <name type="scientific">Hypericibacter terrae</name>
    <dbReference type="NCBI Taxonomy" id="2602015"/>
    <lineage>
        <taxon>Bacteria</taxon>
        <taxon>Pseudomonadati</taxon>
        <taxon>Pseudomonadota</taxon>
        <taxon>Alphaproteobacteria</taxon>
        <taxon>Rhodospirillales</taxon>
        <taxon>Dongiaceae</taxon>
        <taxon>Hypericibacter</taxon>
    </lineage>
</organism>
<sequence length="180" mass="19241">MTVNYQDRFIAAQAQLRDKPGDALQAFSALTHSTGGLCSEAQIRDFHLTTDKPSRLAGTELGEDAGPDPAELVLAALGSCQEATYRLYADTLGIPLRDVSVKVTGRIDLRGLFAVADGVRPGFRDIRAAVTIDSPASIEDIERLKAMVDRHSPVLDMLRNVTPVQTSLDLVNGAARPAAA</sequence>
<dbReference type="RefSeq" id="WP_151177915.1">
    <property type="nucleotide sequence ID" value="NZ_CP042906.1"/>
</dbReference>
<dbReference type="OrthoDB" id="9811389at2"/>
<dbReference type="InterPro" id="IPR052924">
    <property type="entry name" value="OsmC/Ohr_hydroprdx_reductase"/>
</dbReference>
<accession>A0A5J6MJN0</accession>
<dbReference type="SUPFAM" id="SSF82784">
    <property type="entry name" value="OsmC-like"/>
    <property type="match status" value="1"/>
</dbReference>
<dbReference type="Pfam" id="PF02566">
    <property type="entry name" value="OsmC"/>
    <property type="match status" value="1"/>
</dbReference>
<evidence type="ECO:0008006" key="3">
    <source>
        <dbReference type="Google" id="ProtNLM"/>
    </source>
</evidence>
<dbReference type="EMBL" id="CP042906">
    <property type="protein sequence ID" value="QEX17678.1"/>
    <property type="molecule type" value="Genomic_DNA"/>
</dbReference>
<dbReference type="InterPro" id="IPR015946">
    <property type="entry name" value="KH_dom-like_a/b"/>
</dbReference>
<dbReference type="Proteomes" id="UP000326202">
    <property type="component" value="Chromosome"/>
</dbReference>
<evidence type="ECO:0000313" key="1">
    <source>
        <dbReference type="EMBL" id="QEX17678.1"/>
    </source>
</evidence>
<dbReference type="PANTHER" id="PTHR35368:SF1">
    <property type="entry name" value="HYDROPEROXIDE REDUCTASE"/>
    <property type="match status" value="1"/>
</dbReference>